<name>A0A1I7MU73_9HYPH</name>
<keyword evidence="2" id="KW-0540">Nuclease</keyword>
<accession>A0A1I7MU73</accession>
<dbReference type="CDD" id="cd01038">
    <property type="entry name" value="Endonuclease_DUF559"/>
    <property type="match status" value="1"/>
</dbReference>
<proteinExistence type="predicted"/>
<dbReference type="RefSeq" id="WP_092863112.1">
    <property type="nucleotide sequence ID" value="NZ_FPCH01000001.1"/>
</dbReference>
<gene>
    <name evidence="2" type="ORF">SAMN04488557_0254</name>
</gene>
<dbReference type="GO" id="GO:0004519">
    <property type="term" value="F:endonuclease activity"/>
    <property type="evidence" value="ECO:0007669"/>
    <property type="project" value="UniProtKB-KW"/>
</dbReference>
<feature type="domain" description="DUF559" evidence="1">
    <location>
        <begin position="4"/>
        <end position="109"/>
    </location>
</feature>
<dbReference type="SUPFAM" id="SSF52980">
    <property type="entry name" value="Restriction endonuclease-like"/>
    <property type="match status" value="1"/>
</dbReference>
<keyword evidence="2" id="KW-0378">Hydrolase</keyword>
<dbReference type="PANTHER" id="PTHR38590">
    <property type="entry name" value="BLL0828 PROTEIN"/>
    <property type="match status" value="1"/>
</dbReference>
<evidence type="ECO:0000259" key="1">
    <source>
        <dbReference type="Pfam" id="PF04480"/>
    </source>
</evidence>
<dbReference type="AlphaFoldDB" id="A0A1I7MU73"/>
<dbReference type="EMBL" id="FPCH01000001">
    <property type="protein sequence ID" value="SFV25941.1"/>
    <property type="molecule type" value="Genomic_DNA"/>
</dbReference>
<sequence>MVNEIARNLRETPTSSEKRLWNELRKLRASGYHFRRQHPIEGFIVDFACLSQKLIIEVDGAQHQLPENSRSDAMRDARLQWLGYRVLRIGNGDVTDHLDGVVLEVLAALGAVVKQE</sequence>
<evidence type="ECO:0000313" key="2">
    <source>
        <dbReference type="EMBL" id="SFV25941.1"/>
    </source>
</evidence>
<dbReference type="Proteomes" id="UP000199423">
    <property type="component" value="Unassembled WGS sequence"/>
</dbReference>
<dbReference type="OrthoDB" id="9798754at2"/>
<dbReference type="Pfam" id="PF04480">
    <property type="entry name" value="DUF559"/>
    <property type="match status" value="1"/>
</dbReference>
<organism evidence="2 3">
    <name type="scientific">Hyphomicrobium facile</name>
    <dbReference type="NCBI Taxonomy" id="51670"/>
    <lineage>
        <taxon>Bacteria</taxon>
        <taxon>Pseudomonadati</taxon>
        <taxon>Pseudomonadota</taxon>
        <taxon>Alphaproteobacteria</taxon>
        <taxon>Hyphomicrobiales</taxon>
        <taxon>Hyphomicrobiaceae</taxon>
        <taxon>Hyphomicrobium</taxon>
    </lineage>
</organism>
<evidence type="ECO:0000313" key="3">
    <source>
        <dbReference type="Proteomes" id="UP000199423"/>
    </source>
</evidence>
<dbReference type="InterPro" id="IPR007569">
    <property type="entry name" value="DUF559"/>
</dbReference>
<dbReference type="InterPro" id="IPR011335">
    <property type="entry name" value="Restrct_endonuc-II-like"/>
</dbReference>
<keyword evidence="2" id="KW-0255">Endonuclease</keyword>
<protein>
    <submittedName>
        <fullName evidence="2">Very-short-patch-repair endonuclease</fullName>
    </submittedName>
</protein>
<dbReference type="STRING" id="51670.SAMN04488557_0254"/>
<dbReference type="Gene3D" id="3.40.960.10">
    <property type="entry name" value="VSR Endonuclease"/>
    <property type="match status" value="1"/>
</dbReference>
<dbReference type="InterPro" id="IPR047216">
    <property type="entry name" value="Endonuclease_DUF559_bact"/>
</dbReference>
<dbReference type="PANTHER" id="PTHR38590:SF1">
    <property type="entry name" value="BLL0828 PROTEIN"/>
    <property type="match status" value="1"/>
</dbReference>
<reference evidence="3" key="1">
    <citation type="submission" date="2016-10" db="EMBL/GenBank/DDBJ databases">
        <authorList>
            <person name="Varghese N."/>
            <person name="Submissions S."/>
        </authorList>
    </citation>
    <scope>NUCLEOTIDE SEQUENCE [LARGE SCALE GENOMIC DNA]</scope>
    <source>
        <strain evidence="3">DSM 1565</strain>
    </source>
</reference>
<keyword evidence="3" id="KW-1185">Reference proteome</keyword>